<protein>
    <submittedName>
        <fullName evidence="2">Uncharacterized protein</fullName>
    </submittedName>
</protein>
<evidence type="ECO:0000313" key="3">
    <source>
        <dbReference type="Proteomes" id="UP000462055"/>
    </source>
</evidence>
<sequence length="117" mass="12381">MKLSMLLALTGLAVVALAFILGLWPVHYTVNGVPFSCGSALRPHRTMDSYTPINDIGGLVGQMNQGIDASCDTARSTPTFLARVAGFTGIALLLAAGAARRYRVTISTTRAANEDNR</sequence>
<evidence type="ECO:0000313" key="2">
    <source>
        <dbReference type="EMBL" id="MWA04600.1"/>
    </source>
</evidence>
<keyword evidence="1" id="KW-0472">Membrane</keyword>
<keyword evidence="1" id="KW-0812">Transmembrane</keyword>
<keyword evidence="1" id="KW-1133">Transmembrane helix</keyword>
<feature type="transmembrane region" description="Helical" evidence="1">
    <location>
        <begin position="80"/>
        <end position="99"/>
    </location>
</feature>
<evidence type="ECO:0000256" key="1">
    <source>
        <dbReference type="SAM" id="Phobius"/>
    </source>
</evidence>
<dbReference type="EMBL" id="WBMS02000028">
    <property type="protein sequence ID" value="MWA04600.1"/>
    <property type="molecule type" value="Genomic_DNA"/>
</dbReference>
<proteinExistence type="predicted"/>
<dbReference type="RefSeq" id="WP_151597103.1">
    <property type="nucleotide sequence ID" value="NZ_WBMS02000028.1"/>
</dbReference>
<comment type="caution">
    <text evidence="2">The sequence shown here is derived from an EMBL/GenBank/DDBJ whole genome shotgun (WGS) entry which is preliminary data.</text>
</comment>
<gene>
    <name evidence="2" type="ORF">F8568_030330</name>
</gene>
<dbReference type="AlphaFoldDB" id="A0A6I4MI59"/>
<accession>A0A6I4MI59</accession>
<name>A0A6I4MI59_9ACTN</name>
<reference evidence="2" key="1">
    <citation type="submission" date="2019-12" db="EMBL/GenBank/DDBJ databases">
        <title>Actinomadura physcomitrii sp. nov., a novel actinomycete isolated from moss [Physcomitrium sphaericum (Ludw) Fuernr].</title>
        <authorList>
            <person name="Zhuang X."/>
        </authorList>
    </citation>
    <scope>NUCLEOTIDE SEQUENCE [LARGE SCALE GENOMIC DNA]</scope>
    <source>
        <strain evidence="2">LD22</strain>
    </source>
</reference>
<organism evidence="2 3">
    <name type="scientific">Actinomadura physcomitrii</name>
    <dbReference type="NCBI Taxonomy" id="2650748"/>
    <lineage>
        <taxon>Bacteria</taxon>
        <taxon>Bacillati</taxon>
        <taxon>Actinomycetota</taxon>
        <taxon>Actinomycetes</taxon>
        <taxon>Streptosporangiales</taxon>
        <taxon>Thermomonosporaceae</taxon>
        <taxon>Actinomadura</taxon>
    </lineage>
</organism>
<dbReference type="Proteomes" id="UP000462055">
    <property type="component" value="Unassembled WGS sequence"/>
</dbReference>
<keyword evidence="3" id="KW-1185">Reference proteome</keyword>